<reference evidence="2 3" key="1">
    <citation type="submission" date="2020-12" db="EMBL/GenBank/DDBJ databases">
        <title>Whole genome sequences of gut porcine anaerobes.</title>
        <authorList>
            <person name="Kubasova T."/>
            <person name="Jahodarova E."/>
            <person name="Rychlik I."/>
        </authorList>
    </citation>
    <scope>NUCLEOTIDE SEQUENCE [LARGE SCALE GENOMIC DNA]</scope>
    <source>
        <strain evidence="2 3">An925</strain>
    </source>
</reference>
<accession>A0ABS9CH14</accession>
<evidence type="ECO:0000259" key="1">
    <source>
        <dbReference type="Pfam" id="PF00535"/>
    </source>
</evidence>
<dbReference type="Gene3D" id="3.90.550.10">
    <property type="entry name" value="Spore Coat Polysaccharide Biosynthesis Protein SpsA, Chain A"/>
    <property type="match status" value="1"/>
</dbReference>
<dbReference type="PANTHER" id="PTHR22916">
    <property type="entry name" value="GLYCOSYLTRANSFERASE"/>
    <property type="match status" value="1"/>
</dbReference>
<dbReference type="CDD" id="cd00761">
    <property type="entry name" value="Glyco_tranf_GTA_type"/>
    <property type="match status" value="1"/>
</dbReference>
<comment type="caution">
    <text evidence="2">The sequence shown here is derived from an EMBL/GenBank/DDBJ whole genome shotgun (WGS) entry which is preliminary data.</text>
</comment>
<dbReference type="Proteomes" id="UP001200470">
    <property type="component" value="Unassembled WGS sequence"/>
</dbReference>
<keyword evidence="3" id="KW-1185">Reference proteome</keyword>
<name>A0ABS9CH14_9BACT</name>
<dbReference type="SUPFAM" id="SSF53448">
    <property type="entry name" value="Nucleotide-diphospho-sugar transferases"/>
    <property type="match status" value="1"/>
</dbReference>
<sequence>MNTTFSTDNRQGSPLVSFIITYHNEPADMLHACIESILALSLGDSEREIIIIDDGSDVSPVSFLTDCIDEVVYVRQRNMGLSQARNRGIDMAHGYFIQFVDADDAIIAPPYEQCLDLVRYQQADLVMFCSSDTSETTFTPVSVSPVSGSHFMRESNIRAAACGYLFARRILGSLRFEPNIYHEDEAFTPQLLLRAERVFNTPYKAYYYRARHDSITRSSDQDTISKRLDDTLTVLTQLYRLTDKLSPADRPAMERRIAQLTMDYLYNTIMLTRSAKKLDATIDALRQQGLFPLPDRPYSKKYTWFRRLVGNAIGRRALLASLPLLPRH</sequence>
<dbReference type="PANTHER" id="PTHR22916:SF3">
    <property type="entry name" value="UDP-GLCNAC:BETAGAL BETA-1,3-N-ACETYLGLUCOSAMINYLTRANSFERASE-LIKE PROTEIN 1"/>
    <property type="match status" value="1"/>
</dbReference>
<organism evidence="2 3">
    <name type="scientific">Xylanibacter brevis</name>
    <dbReference type="NCBI Taxonomy" id="83231"/>
    <lineage>
        <taxon>Bacteria</taxon>
        <taxon>Pseudomonadati</taxon>
        <taxon>Bacteroidota</taxon>
        <taxon>Bacteroidia</taxon>
        <taxon>Bacteroidales</taxon>
        <taxon>Prevotellaceae</taxon>
        <taxon>Xylanibacter</taxon>
    </lineage>
</organism>
<proteinExistence type="predicted"/>
<dbReference type="EMBL" id="JADYTN010000013">
    <property type="protein sequence ID" value="MCF2563845.1"/>
    <property type="molecule type" value="Genomic_DNA"/>
</dbReference>
<protein>
    <submittedName>
        <fullName evidence="2">Glycosyltransferase</fullName>
    </submittedName>
</protein>
<feature type="domain" description="Glycosyltransferase 2-like" evidence="1">
    <location>
        <begin position="17"/>
        <end position="136"/>
    </location>
</feature>
<evidence type="ECO:0000313" key="3">
    <source>
        <dbReference type="Proteomes" id="UP001200470"/>
    </source>
</evidence>
<gene>
    <name evidence="2" type="ORF">I6E12_06945</name>
</gene>
<dbReference type="InterPro" id="IPR029044">
    <property type="entry name" value="Nucleotide-diphossugar_trans"/>
</dbReference>
<dbReference type="RefSeq" id="WP_301638078.1">
    <property type="nucleotide sequence ID" value="NZ_JADYTN010000013.1"/>
</dbReference>
<dbReference type="InterPro" id="IPR001173">
    <property type="entry name" value="Glyco_trans_2-like"/>
</dbReference>
<evidence type="ECO:0000313" key="2">
    <source>
        <dbReference type="EMBL" id="MCF2563845.1"/>
    </source>
</evidence>
<dbReference type="Pfam" id="PF00535">
    <property type="entry name" value="Glycos_transf_2"/>
    <property type="match status" value="1"/>
</dbReference>